<feature type="non-terminal residue" evidence="3">
    <location>
        <position position="1"/>
    </location>
</feature>
<dbReference type="Gene3D" id="2.60.200.20">
    <property type="match status" value="1"/>
</dbReference>
<dbReference type="EMBL" id="JAEPQZ010000005">
    <property type="protein sequence ID" value="KAG2180916.1"/>
    <property type="molecule type" value="Genomic_DNA"/>
</dbReference>
<proteinExistence type="predicted"/>
<comment type="caution">
    <text evidence="3">The sequence shown here is derived from an EMBL/GenBank/DDBJ whole genome shotgun (WGS) entry which is preliminary data.</text>
</comment>
<feature type="compositionally biased region" description="Basic and acidic residues" evidence="1">
    <location>
        <begin position="199"/>
        <end position="217"/>
    </location>
</feature>
<dbReference type="Pfam" id="PF00498">
    <property type="entry name" value="FHA"/>
    <property type="match status" value="1"/>
</dbReference>
<evidence type="ECO:0000256" key="1">
    <source>
        <dbReference type="SAM" id="MobiDB-lite"/>
    </source>
</evidence>
<organism evidence="3 4">
    <name type="scientific">Mortierella isabellina</name>
    <name type="common">Filamentous fungus</name>
    <name type="synonym">Umbelopsis isabellina</name>
    <dbReference type="NCBI Taxonomy" id="91625"/>
    <lineage>
        <taxon>Eukaryota</taxon>
        <taxon>Fungi</taxon>
        <taxon>Fungi incertae sedis</taxon>
        <taxon>Mucoromycota</taxon>
        <taxon>Mucoromycotina</taxon>
        <taxon>Umbelopsidomycetes</taxon>
        <taxon>Umbelopsidales</taxon>
        <taxon>Umbelopsidaceae</taxon>
        <taxon>Umbelopsis</taxon>
    </lineage>
</organism>
<feature type="domain" description="FHA" evidence="2">
    <location>
        <begin position="58"/>
        <end position="108"/>
    </location>
</feature>
<dbReference type="PANTHER" id="PTHR23308">
    <property type="entry name" value="NUCLEAR INHIBITOR OF PROTEIN PHOSPHATASE-1"/>
    <property type="match status" value="1"/>
</dbReference>
<reference evidence="3" key="1">
    <citation type="submission" date="2020-12" db="EMBL/GenBank/DDBJ databases">
        <title>Metabolic potential, ecology and presence of endohyphal bacteria is reflected in genomic diversity of Mucoromycotina.</title>
        <authorList>
            <person name="Muszewska A."/>
            <person name="Okrasinska A."/>
            <person name="Steczkiewicz K."/>
            <person name="Drgas O."/>
            <person name="Orlowska M."/>
            <person name="Perlinska-Lenart U."/>
            <person name="Aleksandrzak-Piekarczyk T."/>
            <person name="Szatraj K."/>
            <person name="Zielenkiewicz U."/>
            <person name="Pilsyk S."/>
            <person name="Malc E."/>
            <person name="Mieczkowski P."/>
            <person name="Kruszewska J.S."/>
            <person name="Biernat P."/>
            <person name="Pawlowska J."/>
        </authorList>
    </citation>
    <scope>NUCLEOTIDE SEQUENCE</scope>
    <source>
        <strain evidence="3">WA0000067209</strain>
    </source>
</reference>
<keyword evidence="4" id="KW-1185">Reference proteome</keyword>
<evidence type="ECO:0000313" key="3">
    <source>
        <dbReference type="EMBL" id="KAG2180916.1"/>
    </source>
</evidence>
<feature type="compositionally biased region" description="Basic and acidic residues" evidence="1">
    <location>
        <begin position="268"/>
        <end position="278"/>
    </location>
</feature>
<accession>A0A8H7PXF4</accession>
<feature type="compositionally biased region" description="Basic and acidic residues" evidence="1">
    <location>
        <begin position="316"/>
        <end position="325"/>
    </location>
</feature>
<dbReference type="SUPFAM" id="SSF49879">
    <property type="entry name" value="SMAD/FHA domain"/>
    <property type="match status" value="1"/>
</dbReference>
<evidence type="ECO:0000313" key="4">
    <source>
        <dbReference type="Proteomes" id="UP000654370"/>
    </source>
</evidence>
<dbReference type="PROSITE" id="PS50006">
    <property type="entry name" value="FHA_DOMAIN"/>
    <property type="match status" value="1"/>
</dbReference>
<evidence type="ECO:0000259" key="2">
    <source>
        <dbReference type="PROSITE" id="PS50006"/>
    </source>
</evidence>
<name>A0A8H7PXF4_MORIS</name>
<dbReference type="InterPro" id="IPR008984">
    <property type="entry name" value="SMAD_FHA_dom_sf"/>
</dbReference>
<gene>
    <name evidence="3" type="ORF">INT43_008496</name>
</gene>
<dbReference type="Proteomes" id="UP000654370">
    <property type="component" value="Unassembled WGS sequence"/>
</dbReference>
<dbReference type="InterPro" id="IPR000253">
    <property type="entry name" value="FHA_dom"/>
</dbReference>
<dbReference type="InterPro" id="IPR050923">
    <property type="entry name" value="Cell_Proc_Reg/RNA_Proc"/>
</dbReference>
<dbReference type="OrthoDB" id="444265at2759"/>
<dbReference type="SMART" id="SM00240">
    <property type="entry name" value="FHA"/>
    <property type="match status" value="1"/>
</dbReference>
<protein>
    <recommendedName>
        <fullName evidence="2">FHA domain-containing protein</fullName>
    </recommendedName>
</protein>
<dbReference type="AlphaFoldDB" id="A0A8H7PXF4"/>
<feature type="region of interest" description="Disordered" evidence="1">
    <location>
        <begin position="199"/>
        <end position="325"/>
    </location>
</feature>
<sequence>MSEFAIPEAPKAKPPPQGPVLAYNKPEWSAAAKYKYSFEILKNGTVVENFEGPAREFITVGRLPMCDLELEHPSISRYHAVIQFNDEGKAFLYDLASGYGTKVNKATADPKTYVGLKDGDQIRFGESTRLCIFHTEYPDEKEDEEREGEVVSRKVTLIKRKPVDVPVNDEVTWGLPEDAVDDEPDVDENDLKSIEAAEKRAEERAAAQKERMKRLFGDDEDSDDDSFYDRTGAVEKHKSRKTNKGTAQKVETYDTLLVKQKSTQQRIADIEAELKKEEAEAETSEQPSRDNKEEDELDSYMENLDKATAKPNKSHLQKELKDLTK</sequence>